<feature type="domain" description="Activator of Hsp90 ATPase homologue 1/2-like C-terminal" evidence="2">
    <location>
        <begin position="16"/>
        <end position="144"/>
    </location>
</feature>
<dbReference type="STRING" id="739143.SAMN05216297_11020"/>
<dbReference type="RefSeq" id="WP_091495882.1">
    <property type="nucleotide sequence ID" value="NZ_FOMH01000010.1"/>
</dbReference>
<name>A0A1I1TUD0_9FLAO</name>
<dbReference type="CDD" id="cd07814">
    <property type="entry name" value="SRPBCC_CalC_Aha1-like"/>
    <property type="match status" value="1"/>
</dbReference>
<dbReference type="Pfam" id="PF08327">
    <property type="entry name" value="AHSA1"/>
    <property type="match status" value="1"/>
</dbReference>
<keyword evidence="4" id="KW-1185">Reference proteome</keyword>
<dbReference type="EMBL" id="FOMH01000010">
    <property type="protein sequence ID" value="SFD62207.1"/>
    <property type="molecule type" value="Genomic_DNA"/>
</dbReference>
<evidence type="ECO:0000259" key="2">
    <source>
        <dbReference type="Pfam" id="PF08327"/>
    </source>
</evidence>
<gene>
    <name evidence="3" type="ORF">SAMN05216297_11020</name>
</gene>
<proteinExistence type="inferred from homology"/>
<accession>A0A1I1TUD0</accession>
<dbReference type="OrthoDB" id="9800631at2"/>
<sequence length="164" mass="19190">MENFDWTSFSKKIAVKAKISEIYNAWTIANELEKWFLEKVSFFDANQEPIDKNQNVTENGSYEWLWYLYDDSMKGKITSTNGKDFLQFTFEGNCLVDIKLSETNGYTIVELRHHNIPTDDSSKQYIRLGCSNGWHFYLTNLKSVYEGGLDLRNKDENLNPMINN</sequence>
<dbReference type="InterPro" id="IPR013538">
    <property type="entry name" value="ASHA1/2-like_C"/>
</dbReference>
<evidence type="ECO:0000256" key="1">
    <source>
        <dbReference type="ARBA" id="ARBA00006817"/>
    </source>
</evidence>
<organism evidence="3 4">
    <name type="scientific">Flavobacterium phragmitis</name>
    <dbReference type="NCBI Taxonomy" id="739143"/>
    <lineage>
        <taxon>Bacteria</taxon>
        <taxon>Pseudomonadati</taxon>
        <taxon>Bacteroidota</taxon>
        <taxon>Flavobacteriia</taxon>
        <taxon>Flavobacteriales</taxon>
        <taxon>Flavobacteriaceae</taxon>
        <taxon>Flavobacterium</taxon>
    </lineage>
</organism>
<evidence type="ECO:0000313" key="3">
    <source>
        <dbReference type="EMBL" id="SFD62207.1"/>
    </source>
</evidence>
<dbReference type="SUPFAM" id="SSF55961">
    <property type="entry name" value="Bet v1-like"/>
    <property type="match status" value="1"/>
</dbReference>
<evidence type="ECO:0000313" key="4">
    <source>
        <dbReference type="Proteomes" id="UP000199672"/>
    </source>
</evidence>
<dbReference type="Gene3D" id="3.30.530.20">
    <property type="match status" value="1"/>
</dbReference>
<reference evidence="4" key="1">
    <citation type="submission" date="2016-10" db="EMBL/GenBank/DDBJ databases">
        <authorList>
            <person name="Varghese N."/>
            <person name="Submissions S."/>
        </authorList>
    </citation>
    <scope>NUCLEOTIDE SEQUENCE [LARGE SCALE GENOMIC DNA]</scope>
    <source>
        <strain evidence="4">CGMCC 1.10370</strain>
    </source>
</reference>
<dbReference type="AlphaFoldDB" id="A0A1I1TUD0"/>
<dbReference type="InterPro" id="IPR023393">
    <property type="entry name" value="START-like_dom_sf"/>
</dbReference>
<protein>
    <submittedName>
        <fullName evidence="3">Activator of Hsp90 ATPase homolog 1-like protein</fullName>
    </submittedName>
</protein>
<dbReference type="Proteomes" id="UP000199672">
    <property type="component" value="Unassembled WGS sequence"/>
</dbReference>
<comment type="similarity">
    <text evidence="1">Belongs to the AHA1 family.</text>
</comment>